<dbReference type="GO" id="GO:0005886">
    <property type="term" value="C:plasma membrane"/>
    <property type="evidence" value="ECO:0007669"/>
    <property type="project" value="TreeGrafter"/>
</dbReference>
<dbReference type="InterPro" id="IPR029058">
    <property type="entry name" value="AB_hydrolase_fold"/>
</dbReference>
<dbReference type="GO" id="GO:0006581">
    <property type="term" value="P:acetylcholine catabolic process"/>
    <property type="evidence" value="ECO:0007669"/>
    <property type="project" value="TreeGrafter"/>
</dbReference>
<reference evidence="10 11" key="1">
    <citation type="journal article" date="2020" name="Cell">
        <title>Large-Scale Comparative Analyses of Tick Genomes Elucidate Their Genetic Diversity and Vector Capacities.</title>
        <authorList>
            <consortium name="Tick Genome and Microbiome Consortium (TIGMIC)"/>
            <person name="Jia N."/>
            <person name="Wang J."/>
            <person name="Shi W."/>
            <person name="Du L."/>
            <person name="Sun Y."/>
            <person name="Zhan W."/>
            <person name="Jiang J.F."/>
            <person name="Wang Q."/>
            <person name="Zhang B."/>
            <person name="Ji P."/>
            <person name="Bell-Sakyi L."/>
            <person name="Cui X.M."/>
            <person name="Yuan T.T."/>
            <person name="Jiang B.G."/>
            <person name="Yang W.F."/>
            <person name="Lam T.T."/>
            <person name="Chang Q.C."/>
            <person name="Ding S.J."/>
            <person name="Wang X.J."/>
            <person name="Zhu J.G."/>
            <person name="Ruan X.D."/>
            <person name="Zhao L."/>
            <person name="Wei J.T."/>
            <person name="Ye R.Z."/>
            <person name="Que T.C."/>
            <person name="Du C.H."/>
            <person name="Zhou Y.H."/>
            <person name="Cheng J.X."/>
            <person name="Dai P.F."/>
            <person name="Guo W.B."/>
            <person name="Han X.H."/>
            <person name="Huang E.J."/>
            <person name="Li L.F."/>
            <person name="Wei W."/>
            <person name="Gao Y.C."/>
            <person name="Liu J.Z."/>
            <person name="Shao H.Z."/>
            <person name="Wang X."/>
            <person name="Wang C.C."/>
            <person name="Yang T.C."/>
            <person name="Huo Q.B."/>
            <person name="Li W."/>
            <person name="Chen H.Y."/>
            <person name="Chen S.E."/>
            <person name="Zhou L.G."/>
            <person name="Ni X.B."/>
            <person name="Tian J.H."/>
            <person name="Sheng Y."/>
            <person name="Liu T."/>
            <person name="Pan Y.S."/>
            <person name="Xia L.Y."/>
            <person name="Li J."/>
            <person name="Zhao F."/>
            <person name="Cao W.C."/>
        </authorList>
    </citation>
    <scope>NUCLEOTIDE SEQUENCE [LARGE SCALE GENOMIC DNA]</scope>
    <source>
        <strain evidence="10">HaeL-2018</strain>
    </source>
</reference>
<keyword evidence="5" id="KW-0325">Glycoprotein</keyword>
<feature type="chain" id="PRO_5039960827" description="Carboxylic ester hydrolase" evidence="8">
    <location>
        <begin position="20"/>
        <end position="494"/>
    </location>
</feature>
<dbReference type="InterPro" id="IPR019826">
    <property type="entry name" value="Carboxylesterase_B_AS"/>
</dbReference>
<keyword evidence="11" id="KW-1185">Reference proteome</keyword>
<dbReference type="EMBL" id="JABSTR010000006">
    <property type="protein sequence ID" value="KAH9374508.1"/>
    <property type="molecule type" value="Genomic_DNA"/>
</dbReference>
<comment type="catalytic activity">
    <reaction evidence="6">
        <text>acetylcholine + H2O = choline + acetate + H(+)</text>
        <dbReference type="Rhea" id="RHEA:17561"/>
        <dbReference type="ChEBI" id="CHEBI:15354"/>
        <dbReference type="ChEBI" id="CHEBI:15355"/>
        <dbReference type="ChEBI" id="CHEBI:15377"/>
        <dbReference type="ChEBI" id="CHEBI:15378"/>
        <dbReference type="ChEBI" id="CHEBI:30089"/>
        <dbReference type="EC" id="3.1.1.7"/>
    </reaction>
</comment>
<keyword evidence="8" id="KW-0732">Signal</keyword>
<name>A0A9J6GJE4_HAELO</name>
<protein>
    <recommendedName>
        <fullName evidence="8">Carboxylic ester hydrolase</fullName>
        <ecNumber evidence="8">3.1.1.-</ecNumber>
    </recommendedName>
</protein>
<dbReference type="OrthoDB" id="6484147at2759"/>
<dbReference type="GO" id="GO:0003990">
    <property type="term" value="F:acetylcholinesterase activity"/>
    <property type="evidence" value="ECO:0007669"/>
    <property type="project" value="UniProtKB-EC"/>
</dbReference>
<feature type="signal peptide" evidence="8">
    <location>
        <begin position="1"/>
        <end position="19"/>
    </location>
</feature>
<dbReference type="Pfam" id="PF00135">
    <property type="entry name" value="COesterase"/>
    <property type="match status" value="1"/>
</dbReference>
<dbReference type="EC" id="3.1.1.-" evidence="8"/>
<evidence type="ECO:0000256" key="2">
    <source>
        <dbReference type="ARBA" id="ARBA00022487"/>
    </source>
</evidence>
<dbReference type="InterPro" id="IPR000997">
    <property type="entry name" value="Cholinesterase"/>
</dbReference>
<dbReference type="SUPFAM" id="SSF53474">
    <property type="entry name" value="alpha/beta-Hydrolases"/>
    <property type="match status" value="1"/>
</dbReference>
<dbReference type="Gene3D" id="3.40.50.1820">
    <property type="entry name" value="alpha/beta hydrolase"/>
    <property type="match status" value="1"/>
</dbReference>
<evidence type="ECO:0000256" key="1">
    <source>
        <dbReference type="ARBA" id="ARBA00005964"/>
    </source>
</evidence>
<evidence type="ECO:0000313" key="11">
    <source>
        <dbReference type="Proteomes" id="UP000821853"/>
    </source>
</evidence>
<dbReference type="InterPro" id="IPR050654">
    <property type="entry name" value="AChE-related_enzymes"/>
</dbReference>
<organism evidence="10 11">
    <name type="scientific">Haemaphysalis longicornis</name>
    <name type="common">Bush tick</name>
    <dbReference type="NCBI Taxonomy" id="44386"/>
    <lineage>
        <taxon>Eukaryota</taxon>
        <taxon>Metazoa</taxon>
        <taxon>Ecdysozoa</taxon>
        <taxon>Arthropoda</taxon>
        <taxon>Chelicerata</taxon>
        <taxon>Arachnida</taxon>
        <taxon>Acari</taxon>
        <taxon>Parasitiformes</taxon>
        <taxon>Ixodida</taxon>
        <taxon>Ixodoidea</taxon>
        <taxon>Ixodidae</taxon>
        <taxon>Haemaphysalinae</taxon>
        <taxon>Haemaphysalis</taxon>
    </lineage>
</organism>
<dbReference type="GO" id="GO:0019695">
    <property type="term" value="P:choline metabolic process"/>
    <property type="evidence" value="ECO:0007669"/>
    <property type="project" value="TreeGrafter"/>
</dbReference>
<dbReference type="PROSITE" id="PS00122">
    <property type="entry name" value="CARBOXYLESTERASE_B_1"/>
    <property type="match status" value="1"/>
</dbReference>
<evidence type="ECO:0000256" key="7">
    <source>
        <dbReference type="PIRSR" id="PIRSR600997-1"/>
    </source>
</evidence>
<dbReference type="VEuPathDB" id="VectorBase:HLOH_049739"/>
<feature type="active site" description="Acyl-ester intermediate" evidence="7">
    <location>
        <position position="210"/>
    </location>
</feature>
<evidence type="ECO:0000256" key="3">
    <source>
        <dbReference type="ARBA" id="ARBA00022801"/>
    </source>
</evidence>
<keyword evidence="3 8" id="KW-0378">Hydrolase</keyword>
<feature type="active site" description="Charge relay system" evidence="7">
    <location>
        <position position="340"/>
    </location>
</feature>
<dbReference type="PRINTS" id="PR00878">
    <property type="entry name" value="CHOLNESTRASE"/>
</dbReference>
<feature type="active site" description="Charge relay system" evidence="7">
    <location>
        <position position="454"/>
    </location>
</feature>
<dbReference type="PANTHER" id="PTHR43918">
    <property type="entry name" value="ACETYLCHOLINESTERASE"/>
    <property type="match status" value="1"/>
</dbReference>
<dbReference type="Proteomes" id="UP000821853">
    <property type="component" value="Chromosome 4"/>
</dbReference>
<evidence type="ECO:0000256" key="4">
    <source>
        <dbReference type="ARBA" id="ARBA00023157"/>
    </source>
</evidence>
<accession>A0A9J6GJE4</accession>
<proteinExistence type="inferred from homology"/>
<evidence type="ECO:0000259" key="9">
    <source>
        <dbReference type="Pfam" id="PF00135"/>
    </source>
</evidence>
<feature type="domain" description="Carboxylesterase type B" evidence="9">
    <location>
        <begin position="24"/>
        <end position="493"/>
    </location>
</feature>
<evidence type="ECO:0000256" key="5">
    <source>
        <dbReference type="ARBA" id="ARBA00023180"/>
    </source>
</evidence>
<dbReference type="PANTHER" id="PTHR43918:SF4">
    <property type="entry name" value="CARBOXYLIC ESTER HYDROLASE"/>
    <property type="match status" value="1"/>
</dbReference>
<dbReference type="AlphaFoldDB" id="A0A9J6GJE4"/>
<sequence>MWRHLLPAIFLGLFHFTIADVRRATRLGPVLGKEITVLGTTVEQYLSIPFAEPPLGRLRFRPPLPARPWVRTYDARSRRTACPQPMFPEAATNGIEYTENCLHLNVWTSRGRSGRVTRLAPVLVWIYGGGFNYGTASDRTYNGSILAAETGHVVVSMNYRLSIFGFLHTPSNEAPGNNGFMDQALALMWVQDNIQYFGGDPSTVTLFGESAGAVSIHAHLLSPISRGLFRRAVLLSGNLYAIDFYESPMESMAKGNRIATMAGCAHEGQSLASHPHEVLACLRNVSADELVTLSYNATKPKPNPFWPTSHNQFLPFDPRLATELGLFSNVSIISGVTSDEMSWMLNFPPSSELLKKGLNTSTAANIRETMTKAVGELVRIDIPFLLQNYINETSSESNFGLVRRYVDYISDRFFNCPAHIFASAYAAWGNKVFSYVFDHRPSNTTLPAWTGAPHASDLPFLFGFPLVDAGTSPAGSYRASKELIQVLSSFAECG</sequence>
<evidence type="ECO:0000313" key="10">
    <source>
        <dbReference type="EMBL" id="KAH9374508.1"/>
    </source>
</evidence>
<dbReference type="GO" id="GO:0005615">
    <property type="term" value="C:extracellular space"/>
    <property type="evidence" value="ECO:0007669"/>
    <property type="project" value="TreeGrafter"/>
</dbReference>
<keyword evidence="2" id="KW-0719">Serine esterase</keyword>
<dbReference type="OMA" id="FAYSPQY"/>
<gene>
    <name evidence="10" type="ORF">HPB48_019611</name>
</gene>
<evidence type="ECO:0000256" key="6">
    <source>
        <dbReference type="ARBA" id="ARBA00048484"/>
    </source>
</evidence>
<comment type="caution">
    <text evidence="10">The sequence shown here is derived from an EMBL/GenBank/DDBJ whole genome shotgun (WGS) entry which is preliminary data.</text>
</comment>
<dbReference type="InterPro" id="IPR002018">
    <property type="entry name" value="CarbesteraseB"/>
</dbReference>
<evidence type="ECO:0000256" key="8">
    <source>
        <dbReference type="RuleBase" id="RU361235"/>
    </source>
</evidence>
<keyword evidence="4" id="KW-1015">Disulfide bond</keyword>
<comment type="similarity">
    <text evidence="1 8">Belongs to the type-B carboxylesterase/lipase family.</text>
</comment>